<evidence type="ECO:0000256" key="1">
    <source>
        <dbReference type="SAM" id="MobiDB-lite"/>
    </source>
</evidence>
<protein>
    <submittedName>
        <fullName evidence="2">Uncharacterized protein</fullName>
    </submittedName>
</protein>
<evidence type="ECO:0000313" key="2">
    <source>
        <dbReference type="EMBL" id="MDQ0116987.1"/>
    </source>
</evidence>
<feature type="region of interest" description="Disordered" evidence="1">
    <location>
        <begin position="1"/>
        <end position="140"/>
    </location>
</feature>
<dbReference type="EMBL" id="JAUSSY010000001">
    <property type="protein sequence ID" value="MDQ0116987.1"/>
    <property type="molecule type" value="Genomic_DNA"/>
</dbReference>
<organism evidence="2 3">
    <name type="scientific">Pseudarthrobacter defluvii</name>
    <dbReference type="NCBI Taxonomy" id="410837"/>
    <lineage>
        <taxon>Bacteria</taxon>
        <taxon>Bacillati</taxon>
        <taxon>Actinomycetota</taxon>
        <taxon>Actinomycetes</taxon>
        <taxon>Micrococcales</taxon>
        <taxon>Micrococcaceae</taxon>
        <taxon>Pseudarthrobacter</taxon>
    </lineage>
</organism>
<keyword evidence="3" id="KW-1185">Reference proteome</keyword>
<feature type="compositionally biased region" description="Basic and acidic residues" evidence="1">
    <location>
        <begin position="1"/>
        <end position="27"/>
    </location>
</feature>
<accession>A0ABT9UBG1</accession>
<dbReference type="Proteomes" id="UP001226389">
    <property type="component" value="Unassembled WGS sequence"/>
</dbReference>
<comment type="caution">
    <text evidence="2">The sequence shown here is derived from an EMBL/GenBank/DDBJ whole genome shotgun (WGS) entry which is preliminary data.</text>
</comment>
<evidence type="ECO:0000313" key="3">
    <source>
        <dbReference type="Proteomes" id="UP001226389"/>
    </source>
</evidence>
<feature type="compositionally biased region" description="Basic and acidic residues" evidence="1">
    <location>
        <begin position="97"/>
        <end position="112"/>
    </location>
</feature>
<dbReference type="RefSeq" id="WP_224024564.1">
    <property type="nucleotide sequence ID" value="NZ_JAUSSY010000001.1"/>
</dbReference>
<reference evidence="2 3" key="1">
    <citation type="submission" date="2023-07" db="EMBL/GenBank/DDBJ databases">
        <title>Sorghum-associated microbial communities from plants grown in Nebraska, USA.</title>
        <authorList>
            <person name="Schachtman D."/>
        </authorList>
    </citation>
    <scope>NUCLEOTIDE SEQUENCE [LARGE SCALE GENOMIC DNA]</scope>
    <source>
        <strain evidence="2 3">DS994</strain>
    </source>
</reference>
<proteinExistence type="predicted"/>
<sequence length="140" mass="15346">MDDESRPVEPQDGHGTDETGKDARGEHGTGVPAAEQSAKPRAAYLDPRGSESTRELRDTARRRRDAEEKLQQHLMEAKDHVPNEFHEHPGHGYVGHAGHEHLAHEPSGHETPDQEQSGQDQEQPGREQDGGTGEKGADKA</sequence>
<gene>
    <name evidence="2" type="ORF">J2T22_000147</name>
</gene>
<name>A0ABT9UBG1_9MICC</name>
<feature type="compositionally biased region" description="Basic and acidic residues" evidence="1">
    <location>
        <begin position="48"/>
        <end position="90"/>
    </location>
</feature>